<dbReference type="Proteomes" id="UP000198329">
    <property type="component" value="Chromosome I"/>
</dbReference>
<dbReference type="KEGG" id="png:PNIG_a2437"/>
<evidence type="ECO:0000313" key="2">
    <source>
        <dbReference type="Proteomes" id="UP000198329"/>
    </source>
</evidence>
<dbReference type="AlphaFoldDB" id="A0AAC9XXU3"/>
<proteinExistence type="predicted"/>
<protein>
    <submittedName>
        <fullName evidence="1">Uncharacterized protein</fullName>
    </submittedName>
</protein>
<dbReference type="EMBL" id="CP011036">
    <property type="protein sequence ID" value="ASM54455.1"/>
    <property type="molecule type" value="Genomic_DNA"/>
</dbReference>
<accession>A0AAC9XXU3</accession>
<gene>
    <name evidence="1" type="ORF">PNIG_a2437</name>
</gene>
<keyword evidence="2" id="KW-1185">Reference proteome</keyword>
<sequence length="66" mass="7827">MLMTTYLLDFLVLNKLLYGTTIEQVLNDVFTSSLSDKLSVHCFFNRIKNQFMFKLNWQYITRIAAN</sequence>
<reference evidence="1 2" key="1">
    <citation type="submission" date="2015-03" db="EMBL/GenBank/DDBJ databases">
        <authorList>
            <person name="Xie B.-B."/>
            <person name="Rong J.-C."/>
            <person name="Qin Q.-L."/>
            <person name="Zhang Y.-Z."/>
        </authorList>
    </citation>
    <scope>NUCLEOTIDE SEQUENCE [LARGE SCALE GENOMIC DNA]</scope>
    <source>
        <strain evidence="1 2">KMM 661</strain>
    </source>
</reference>
<evidence type="ECO:0000313" key="1">
    <source>
        <dbReference type="EMBL" id="ASM54455.1"/>
    </source>
</evidence>
<name>A0AAC9XXU3_9GAMM</name>
<organism evidence="1 2">
    <name type="scientific">Pseudoalteromonas nigrifaciens</name>
    <dbReference type="NCBI Taxonomy" id="28109"/>
    <lineage>
        <taxon>Bacteria</taxon>
        <taxon>Pseudomonadati</taxon>
        <taxon>Pseudomonadota</taxon>
        <taxon>Gammaproteobacteria</taxon>
        <taxon>Alteromonadales</taxon>
        <taxon>Pseudoalteromonadaceae</taxon>
        <taxon>Pseudoalteromonas</taxon>
    </lineage>
</organism>